<reference evidence="2" key="1">
    <citation type="journal article" date="2023" name="G3 (Bethesda)">
        <title>Whole genome assemblies of Zophobas morio and Tenebrio molitor.</title>
        <authorList>
            <person name="Kaur S."/>
            <person name="Stinson S.A."/>
            <person name="diCenzo G.C."/>
        </authorList>
    </citation>
    <scope>NUCLEOTIDE SEQUENCE</scope>
    <source>
        <strain evidence="2">QUZm001</strain>
    </source>
</reference>
<feature type="region of interest" description="Disordered" evidence="1">
    <location>
        <begin position="49"/>
        <end position="70"/>
    </location>
</feature>
<gene>
    <name evidence="2" type="ORF">Zmor_024442</name>
</gene>
<comment type="caution">
    <text evidence="2">The sequence shown here is derived from an EMBL/GenBank/DDBJ whole genome shotgun (WGS) entry which is preliminary data.</text>
</comment>
<organism evidence="2 3">
    <name type="scientific">Zophobas morio</name>
    <dbReference type="NCBI Taxonomy" id="2755281"/>
    <lineage>
        <taxon>Eukaryota</taxon>
        <taxon>Metazoa</taxon>
        <taxon>Ecdysozoa</taxon>
        <taxon>Arthropoda</taxon>
        <taxon>Hexapoda</taxon>
        <taxon>Insecta</taxon>
        <taxon>Pterygota</taxon>
        <taxon>Neoptera</taxon>
        <taxon>Endopterygota</taxon>
        <taxon>Coleoptera</taxon>
        <taxon>Polyphaga</taxon>
        <taxon>Cucujiformia</taxon>
        <taxon>Tenebrionidae</taxon>
        <taxon>Zophobas</taxon>
    </lineage>
</organism>
<accession>A0AA38I0V8</accession>
<evidence type="ECO:0000313" key="2">
    <source>
        <dbReference type="EMBL" id="KAJ3646877.1"/>
    </source>
</evidence>
<feature type="region of interest" description="Disordered" evidence="1">
    <location>
        <begin position="1"/>
        <end position="24"/>
    </location>
</feature>
<evidence type="ECO:0000313" key="3">
    <source>
        <dbReference type="Proteomes" id="UP001168821"/>
    </source>
</evidence>
<dbReference type="EMBL" id="JALNTZ010000007">
    <property type="protein sequence ID" value="KAJ3646877.1"/>
    <property type="molecule type" value="Genomic_DNA"/>
</dbReference>
<evidence type="ECO:0000256" key="1">
    <source>
        <dbReference type="SAM" id="MobiDB-lite"/>
    </source>
</evidence>
<dbReference type="AlphaFoldDB" id="A0AA38I0V8"/>
<dbReference type="Proteomes" id="UP001168821">
    <property type="component" value="Unassembled WGS sequence"/>
</dbReference>
<keyword evidence="3" id="KW-1185">Reference proteome</keyword>
<feature type="compositionally biased region" description="Polar residues" evidence="1">
    <location>
        <begin position="54"/>
        <end position="66"/>
    </location>
</feature>
<name>A0AA38I0V8_9CUCU</name>
<sequence length="112" mass="12490">MDKPSTSGKGVKRKVVKGGAEKLREKKKKALDEQAKFYKPLSSFIKLRKENVESDSQPAQSTSTTPIEPVEAVQLGLKQPTTSTILEDVSSQQKQQVTLIAFLNFIQFNHVM</sequence>
<proteinExistence type="predicted"/>
<protein>
    <submittedName>
        <fullName evidence="2">Uncharacterized protein</fullName>
    </submittedName>
</protein>